<comment type="similarity">
    <text evidence="3">Belongs to the KhpA RNA-binding protein family.</text>
</comment>
<dbReference type="GeneID" id="61250315"/>
<dbReference type="PANTHER" id="PTHR34654:SF1">
    <property type="entry name" value="RNA-BINDING PROTEIN KHPA"/>
    <property type="match status" value="1"/>
</dbReference>
<sequence>MINFDNLIKTIIKPLVKFPDDIKISHQDTDDFHEYILSTNEKDVGRVIGKRGRVAQTIRAIVYSVHVPDNKRIKLIINDGK</sequence>
<dbReference type="STRING" id="53444.AYR59_05620"/>
<comment type="function">
    <text evidence="3">A probable RNA chaperone. Forms a complex with KhpB which binds to cellular RNA and controls its expression. Plays a role in peptidoglycan (PG) homeostasis and cell length regulation.</text>
</comment>
<reference evidence="4 5" key="1">
    <citation type="journal article" date="2015" name="Genome Announc.">
        <title>Expanding the biotechnology potential of lactobacilli through comparative genomics of 213 strains and associated genera.</title>
        <authorList>
            <person name="Sun Z."/>
            <person name="Harris H.M."/>
            <person name="McCann A."/>
            <person name="Guo C."/>
            <person name="Argimon S."/>
            <person name="Zhang W."/>
            <person name="Yang X."/>
            <person name="Jeffery I.B."/>
            <person name="Cooney J.C."/>
            <person name="Kagawa T.F."/>
            <person name="Liu W."/>
            <person name="Song Y."/>
            <person name="Salvetti E."/>
            <person name="Wrobel A."/>
            <person name="Rasinkangas P."/>
            <person name="Parkhill J."/>
            <person name="Rea M.C."/>
            <person name="O'Sullivan O."/>
            <person name="Ritari J."/>
            <person name="Douillard F.P."/>
            <person name="Paul Ross R."/>
            <person name="Yang R."/>
            <person name="Briner A.E."/>
            <person name="Felis G.E."/>
            <person name="de Vos W.M."/>
            <person name="Barrangou R."/>
            <person name="Klaenhammer T.R."/>
            <person name="Caufield P.W."/>
            <person name="Cui Y."/>
            <person name="Zhang H."/>
            <person name="O'Toole P.W."/>
        </authorList>
    </citation>
    <scope>NUCLEOTIDE SEQUENCE [LARGE SCALE GENOMIC DNA]</scope>
    <source>
        <strain evidence="4 5">DSM 20690</strain>
    </source>
</reference>
<evidence type="ECO:0000313" key="4">
    <source>
        <dbReference type="EMBL" id="KRN79030.1"/>
    </source>
</evidence>
<keyword evidence="3" id="KW-0133">Cell shape</keyword>
<evidence type="ECO:0000256" key="2">
    <source>
        <dbReference type="ARBA" id="ARBA00022884"/>
    </source>
</evidence>
<protein>
    <recommendedName>
        <fullName evidence="3">RNA-binding protein KhpA</fullName>
    </recommendedName>
    <alternativeName>
        <fullName evidence="3">KH-domain protein A</fullName>
    </alternativeName>
</protein>
<organism evidence="4 5">
    <name type="scientific">Fructilactobacillus lindneri DSM 20690 = JCM 11027</name>
    <dbReference type="NCBI Taxonomy" id="1122148"/>
    <lineage>
        <taxon>Bacteria</taxon>
        <taxon>Bacillati</taxon>
        <taxon>Bacillota</taxon>
        <taxon>Bacilli</taxon>
        <taxon>Lactobacillales</taxon>
        <taxon>Lactobacillaceae</taxon>
        <taxon>Fructilactobacillus</taxon>
    </lineage>
</organism>
<accession>A0A0R2JT69</accession>
<dbReference type="InterPro" id="IPR015946">
    <property type="entry name" value="KH_dom-like_a/b"/>
</dbReference>
<dbReference type="GO" id="GO:0003723">
    <property type="term" value="F:RNA binding"/>
    <property type="evidence" value="ECO:0007669"/>
    <property type="project" value="UniProtKB-UniRule"/>
</dbReference>
<evidence type="ECO:0000256" key="1">
    <source>
        <dbReference type="ARBA" id="ARBA00022490"/>
    </source>
</evidence>
<dbReference type="PATRIC" id="fig|1122148.6.peg.454"/>
<dbReference type="HAMAP" id="MF_00088">
    <property type="entry name" value="KhpA"/>
    <property type="match status" value="1"/>
</dbReference>
<keyword evidence="2 3" id="KW-0694">RNA-binding</keyword>
<dbReference type="OrthoDB" id="9812389at2"/>
<evidence type="ECO:0000313" key="5">
    <source>
        <dbReference type="Proteomes" id="UP000051565"/>
    </source>
</evidence>
<keyword evidence="3" id="KW-0143">Chaperone</keyword>
<dbReference type="EMBL" id="JQBT01000032">
    <property type="protein sequence ID" value="KRN79030.1"/>
    <property type="molecule type" value="Genomic_DNA"/>
</dbReference>
<comment type="subunit">
    <text evidence="3">Forms a complex with KhpB.</text>
</comment>
<evidence type="ECO:0000256" key="3">
    <source>
        <dbReference type="HAMAP-Rule" id="MF_00088"/>
    </source>
</evidence>
<keyword evidence="1 3" id="KW-0963">Cytoplasm</keyword>
<dbReference type="CDD" id="cd22533">
    <property type="entry name" value="KH-II_YlqC-like"/>
    <property type="match status" value="1"/>
</dbReference>
<gene>
    <name evidence="3" type="primary">khpA</name>
    <name evidence="4" type="ORF">IV52_GL000435</name>
</gene>
<dbReference type="GO" id="GO:0008360">
    <property type="term" value="P:regulation of cell shape"/>
    <property type="evidence" value="ECO:0007669"/>
    <property type="project" value="UniProtKB-KW"/>
</dbReference>
<dbReference type="Gene3D" id="3.30.300.20">
    <property type="match status" value="1"/>
</dbReference>
<comment type="subcellular location">
    <subcellularLocation>
        <location evidence="3">Cytoplasm</location>
    </subcellularLocation>
</comment>
<dbReference type="RefSeq" id="WP_054646201.1">
    <property type="nucleotide sequence ID" value="NZ_FUXS01000001.1"/>
</dbReference>
<dbReference type="AlphaFoldDB" id="A0A0R2JT69"/>
<dbReference type="Proteomes" id="UP000051565">
    <property type="component" value="Unassembled WGS sequence"/>
</dbReference>
<comment type="caution">
    <text evidence="4">The sequence shown here is derived from an EMBL/GenBank/DDBJ whole genome shotgun (WGS) entry which is preliminary data.</text>
</comment>
<dbReference type="GO" id="GO:0009252">
    <property type="term" value="P:peptidoglycan biosynthetic process"/>
    <property type="evidence" value="ECO:0007669"/>
    <property type="project" value="UniProtKB-UniRule"/>
</dbReference>
<keyword evidence="5" id="KW-1185">Reference proteome</keyword>
<proteinExistence type="inferred from homology"/>
<dbReference type="InterPro" id="IPR020627">
    <property type="entry name" value="KhpA"/>
</dbReference>
<dbReference type="PANTHER" id="PTHR34654">
    <property type="entry name" value="UPF0109 PROTEIN SCO5592"/>
    <property type="match status" value="1"/>
</dbReference>
<dbReference type="GO" id="GO:0071555">
    <property type="term" value="P:cell wall organization"/>
    <property type="evidence" value="ECO:0007669"/>
    <property type="project" value="UniProtKB-KW"/>
</dbReference>
<dbReference type="GO" id="GO:0005737">
    <property type="term" value="C:cytoplasm"/>
    <property type="evidence" value="ECO:0007669"/>
    <property type="project" value="UniProtKB-SubCell"/>
</dbReference>
<keyword evidence="3" id="KW-0961">Cell wall biogenesis/degradation</keyword>
<name>A0A0R2JT69_9LACO</name>
<dbReference type="Pfam" id="PF13083">
    <property type="entry name" value="KH_KhpA-B"/>
    <property type="match status" value="1"/>
</dbReference>